<evidence type="ECO:0000256" key="1">
    <source>
        <dbReference type="SAM" id="MobiDB-lite"/>
    </source>
</evidence>
<proteinExistence type="predicted"/>
<reference evidence="2 3" key="1">
    <citation type="submission" date="2020-04" db="EMBL/GenBank/DDBJ databases">
        <authorList>
            <person name="Wallbank WR R."/>
            <person name="Pardo Diaz C."/>
            <person name="Kozak K."/>
            <person name="Martin S."/>
            <person name="Jiggins C."/>
            <person name="Moest M."/>
            <person name="Warren A I."/>
            <person name="Byers J.R.P. K."/>
            <person name="Montejo-Kovacevich G."/>
            <person name="Yen C E."/>
        </authorList>
    </citation>
    <scope>NUCLEOTIDE SEQUENCE [LARGE SCALE GENOMIC DNA]</scope>
</reference>
<comment type="caution">
    <text evidence="2">The sequence shown here is derived from an EMBL/GenBank/DDBJ whole genome shotgun (WGS) entry which is preliminary data.</text>
</comment>
<evidence type="ECO:0000313" key="3">
    <source>
        <dbReference type="Proteomes" id="UP000494256"/>
    </source>
</evidence>
<dbReference type="OrthoDB" id="64868at2759"/>
<feature type="region of interest" description="Disordered" evidence="1">
    <location>
        <begin position="24"/>
        <end position="82"/>
    </location>
</feature>
<sequence length="82" mass="8571">MELCERLSAFTQIARKASNKILLADKDTEDDPEQTGSSTAVEPSLLPGDEVEVEVLTSPIAGPSGATQRVGVEDDTSPGEAV</sequence>
<organism evidence="2 3">
    <name type="scientific">Arctia plantaginis</name>
    <name type="common">Wood tiger moth</name>
    <name type="synonym">Phalaena plantaginis</name>
    <dbReference type="NCBI Taxonomy" id="874455"/>
    <lineage>
        <taxon>Eukaryota</taxon>
        <taxon>Metazoa</taxon>
        <taxon>Ecdysozoa</taxon>
        <taxon>Arthropoda</taxon>
        <taxon>Hexapoda</taxon>
        <taxon>Insecta</taxon>
        <taxon>Pterygota</taxon>
        <taxon>Neoptera</taxon>
        <taxon>Endopterygota</taxon>
        <taxon>Lepidoptera</taxon>
        <taxon>Glossata</taxon>
        <taxon>Ditrysia</taxon>
        <taxon>Noctuoidea</taxon>
        <taxon>Erebidae</taxon>
        <taxon>Arctiinae</taxon>
        <taxon>Arctia</taxon>
    </lineage>
</organism>
<dbReference type="Proteomes" id="UP000494256">
    <property type="component" value="Unassembled WGS sequence"/>
</dbReference>
<accession>A0A8S1BF94</accession>
<gene>
    <name evidence="2" type="ORF">APLA_LOCUS15800</name>
</gene>
<name>A0A8S1BF94_ARCPL</name>
<feature type="compositionally biased region" description="Acidic residues" evidence="1">
    <location>
        <begin position="73"/>
        <end position="82"/>
    </location>
</feature>
<dbReference type="EMBL" id="CADEBD010000519">
    <property type="protein sequence ID" value="CAB3256982.1"/>
    <property type="molecule type" value="Genomic_DNA"/>
</dbReference>
<dbReference type="AlphaFoldDB" id="A0A8S1BF94"/>
<protein>
    <submittedName>
        <fullName evidence="2">Uncharacterized protein</fullName>
    </submittedName>
</protein>
<evidence type="ECO:0000313" key="2">
    <source>
        <dbReference type="EMBL" id="CAB3256982.1"/>
    </source>
</evidence>